<accession>A0ACC7P1B4</accession>
<evidence type="ECO:0000313" key="1">
    <source>
        <dbReference type="EMBL" id="MFM9328092.1"/>
    </source>
</evidence>
<keyword evidence="2" id="KW-1185">Reference proteome</keyword>
<reference evidence="1" key="1">
    <citation type="submission" date="2024-12" db="EMBL/GenBank/DDBJ databases">
        <authorList>
            <person name="Wu N."/>
        </authorList>
    </citation>
    <scope>NUCLEOTIDE SEQUENCE</scope>
    <source>
        <strain evidence="1">P15</strain>
    </source>
</reference>
<dbReference type="EMBL" id="JBJURJ010000004">
    <property type="protein sequence ID" value="MFM9328092.1"/>
    <property type="molecule type" value="Genomic_DNA"/>
</dbReference>
<comment type="caution">
    <text evidence="1">The sequence shown here is derived from an EMBL/GenBank/DDBJ whole genome shotgun (WGS) entry which is preliminary data.</text>
</comment>
<name>A0ACC7P1B4_9BACL</name>
<organism evidence="1 2">
    <name type="scientific">Paenibacillus mesotrionivorans</name>
    <dbReference type="NCBI Taxonomy" id="3160968"/>
    <lineage>
        <taxon>Bacteria</taxon>
        <taxon>Bacillati</taxon>
        <taxon>Bacillota</taxon>
        <taxon>Bacilli</taxon>
        <taxon>Bacillales</taxon>
        <taxon>Paenibacillaceae</taxon>
        <taxon>Paenibacillus</taxon>
    </lineage>
</organism>
<protein>
    <submittedName>
        <fullName evidence="1">YitT family protein</fullName>
    </submittedName>
</protein>
<proteinExistence type="predicted"/>
<evidence type="ECO:0000313" key="2">
    <source>
        <dbReference type="Proteomes" id="UP001631969"/>
    </source>
</evidence>
<gene>
    <name evidence="1" type="ORF">ACI1P1_07335</name>
</gene>
<dbReference type="Proteomes" id="UP001631969">
    <property type="component" value="Unassembled WGS sequence"/>
</dbReference>
<sequence>MLPLNRKRKARNRAELDISRNPALSAPSSGALTGWKRLIPVGAGACLAAFGLEMFLTPNRIIPGGIHGLSSLLSHMTEMKMGLILFILNLPYVVYSSFAKERSRFFLTAFGFLLLSGITLLLHPFPPLVEDPPLAALAGGLFLGAGAGLVLAYSGPMDGVQTAARYMNKRLPLSTDELITLVNLALLGLAGFIFGWDQAVYSVVTYAVAMAVTKKTTRLLQRYQAVWIKTTRPDAIRKALAGTPGIGFMEPVHAATRPNELYLTIPKRQGDAVLHIVEQVDPKATMGTSSIQDLAELG</sequence>